<protein>
    <recommendedName>
        <fullName evidence="3">Transcription regulator HTH AraC- type ligand binding domain-containing protein</fullName>
    </recommendedName>
</protein>
<proteinExistence type="predicted"/>
<dbReference type="RefSeq" id="WP_259825370.1">
    <property type="nucleotide sequence ID" value="NZ_JALXRO010000049.1"/>
</dbReference>
<sequence>MMQQTWDSRSVDQRDRVETIRTMLCENLVQTDLTLDPQGREAHVNVSYQDIGQLRALSVKTVPSLAALAMRPQRMIMSDDDESLFVVFQRGNRSMLRRGDDQTVMTPGSIVVYPSTSPYVHAFDEGVIGDFFR</sequence>
<accession>A0AAW5QA20</accession>
<dbReference type="Proteomes" id="UP001206890">
    <property type="component" value="Unassembled WGS sequence"/>
</dbReference>
<evidence type="ECO:0008006" key="3">
    <source>
        <dbReference type="Google" id="ProtNLM"/>
    </source>
</evidence>
<dbReference type="AlphaFoldDB" id="A0AAW5QA20"/>
<comment type="caution">
    <text evidence="1">The sequence shown here is derived from an EMBL/GenBank/DDBJ whole genome shotgun (WGS) entry which is preliminary data.</text>
</comment>
<evidence type="ECO:0000313" key="1">
    <source>
        <dbReference type="EMBL" id="MCT2119330.1"/>
    </source>
</evidence>
<reference evidence="1" key="1">
    <citation type="submission" date="2022-04" db="EMBL/GenBank/DDBJ databases">
        <title>Human microbiome associated bacterial genomes.</title>
        <authorList>
            <person name="Sandstrom S."/>
            <person name="Salamzade R."/>
            <person name="Kalan L.R."/>
        </authorList>
    </citation>
    <scope>NUCLEOTIDE SEQUENCE</scope>
    <source>
        <strain evidence="1">P3-SID1762</strain>
    </source>
</reference>
<gene>
    <name evidence="1" type="ORF">M3D93_16505</name>
</gene>
<feature type="non-terminal residue" evidence="1">
    <location>
        <position position="133"/>
    </location>
</feature>
<dbReference type="EMBL" id="JALXTC010000139">
    <property type="protein sequence ID" value="MCT2119330.1"/>
    <property type="molecule type" value="Genomic_DNA"/>
</dbReference>
<name>A0AAW5QA20_9ACTN</name>
<evidence type="ECO:0000313" key="2">
    <source>
        <dbReference type="Proteomes" id="UP001206890"/>
    </source>
</evidence>
<organism evidence="1 2">
    <name type="scientific">Dietzia cinnamea</name>
    <dbReference type="NCBI Taxonomy" id="321318"/>
    <lineage>
        <taxon>Bacteria</taxon>
        <taxon>Bacillati</taxon>
        <taxon>Actinomycetota</taxon>
        <taxon>Actinomycetes</taxon>
        <taxon>Mycobacteriales</taxon>
        <taxon>Dietziaceae</taxon>
        <taxon>Dietzia</taxon>
    </lineage>
</organism>